<feature type="compositionally biased region" description="Basic residues" evidence="1">
    <location>
        <begin position="209"/>
        <end position="219"/>
    </location>
</feature>
<dbReference type="GeneTree" id="ENSGT00940000162619"/>
<evidence type="ECO:0000313" key="3">
    <source>
        <dbReference type="Proteomes" id="UP000233100"/>
    </source>
</evidence>
<sequence>TASTSSSWTASPSTGRTSRAGRTASATTSRSTSASSRCPATTRSPARAATGPWTRTPTTCSRTAASCGAGGASKRRTCPRRRRSGPTSRSRPGGVQGRPGRPPPSGRSQGSREEGGDQERGGVSGAAGHHQGGDAEPRERAAGQPAQRGLHARRFPRRLAARAPRRGAQRAAWLQRGEHHDPANVAAGWRAEPGGRTRGPGGAAASAALRRRAARRLRPAVRSGPGGRGRRGYQCSMRAMSLYTGAERPAHMCVPPALDEALSDHPSGPTSPLSALNLAAGQEGALAAGHHHQHHGHHHPQAPPPPPAPQPQPTPQPGAAAAQAASWYLNHSGELNHLPGHTFAAQQQTFPNVREMFNSHRLGIENSTLGESQKTPALRTFPSVHNDRELYKGLLLCLASSSYWLF</sequence>
<feature type="compositionally biased region" description="Low complexity" evidence="1">
    <location>
        <begin position="1"/>
        <end position="52"/>
    </location>
</feature>
<feature type="compositionally biased region" description="Basic residues" evidence="1">
    <location>
        <begin position="73"/>
        <end position="84"/>
    </location>
</feature>
<reference evidence="2 3" key="1">
    <citation type="submission" date="2013-03" db="EMBL/GenBank/DDBJ databases">
        <authorList>
            <person name="Warren W."/>
            <person name="Wilson R.K."/>
        </authorList>
    </citation>
    <scope>NUCLEOTIDE SEQUENCE</scope>
</reference>
<evidence type="ECO:0000313" key="2">
    <source>
        <dbReference type="Ensembl" id="ENSMFAP00000055081.1"/>
    </source>
</evidence>
<feature type="region of interest" description="Disordered" evidence="1">
    <location>
        <begin position="1"/>
        <end position="233"/>
    </location>
</feature>
<reference evidence="2" key="2">
    <citation type="submission" date="2025-08" db="UniProtKB">
        <authorList>
            <consortium name="Ensembl"/>
        </authorList>
    </citation>
    <scope>IDENTIFICATION</scope>
</reference>
<accession>A0A7N9CQ96</accession>
<feature type="compositionally biased region" description="Basic and acidic residues" evidence="1">
    <location>
        <begin position="110"/>
        <end position="120"/>
    </location>
</feature>
<dbReference type="Ensembl" id="ENSMFAT00000078000.1">
    <property type="protein sequence ID" value="ENSMFAP00000055081.1"/>
    <property type="gene ID" value="ENSMFAG00000063598.1"/>
</dbReference>
<feature type="compositionally biased region" description="Basic and acidic residues" evidence="1">
    <location>
        <begin position="131"/>
        <end position="141"/>
    </location>
</feature>
<dbReference type="AlphaFoldDB" id="A0A7N9CQ96"/>
<dbReference type="Proteomes" id="UP000233100">
    <property type="component" value="Chromosome 20"/>
</dbReference>
<feature type="compositionally biased region" description="Pro residues" evidence="1">
    <location>
        <begin position="301"/>
        <end position="316"/>
    </location>
</feature>
<feature type="region of interest" description="Disordered" evidence="1">
    <location>
        <begin position="286"/>
        <end position="322"/>
    </location>
</feature>
<feature type="compositionally biased region" description="Basic residues" evidence="1">
    <location>
        <begin position="150"/>
        <end position="168"/>
    </location>
</feature>
<name>A0A7N9CQ96_MACFA</name>
<protein>
    <submittedName>
        <fullName evidence="2">Uncharacterized protein</fullName>
    </submittedName>
</protein>
<organism evidence="2 3">
    <name type="scientific">Macaca fascicularis</name>
    <name type="common">Crab-eating macaque</name>
    <name type="synonym">Cynomolgus monkey</name>
    <dbReference type="NCBI Taxonomy" id="9541"/>
    <lineage>
        <taxon>Eukaryota</taxon>
        <taxon>Metazoa</taxon>
        <taxon>Chordata</taxon>
        <taxon>Craniata</taxon>
        <taxon>Vertebrata</taxon>
        <taxon>Euteleostomi</taxon>
        <taxon>Mammalia</taxon>
        <taxon>Eutheria</taxon>
        <taxon>Euarchontoglires</taxon>
        <taxon>Primates</taxon>
        <taxon>Haplorrhini</taxon>
        <taxon>Catarrhini</taxon>
        <taxon>Cercopithecidae</taxon>
        <taxon>Cercopithecinae</taxon>
        <taxon>Macaca</taxon>
    </lineage>
</organism>
<evidence type="ECO:0000256" key="1">
    <source>
        <dbReference type="SAM" id="MobiDB-lite"/>
    </source>
</evidence>
<keyword evidence="3" id="KW-1185">Reference proteome</keyword>
<feature type="compositionally biased region" description="Polar residues" evidence="1">
    <location>
        <begin position="53"/>
        <end position="64"/>
    </location>
</feature>
<reference evidence="2" key="3">
    <citation type="submission" date="2025-09" db="UniProtKB">
        <authorList>
            <consortium name="Ensembl"/>
        </authorList>
    </citation>
    <scope>IDENTIFICATION</scope>
</reference>
<proteinExistence type="predicted"/>
<feature type="compositionally biased region" description="Basic residues" evidence="1">
    <location>
        <begin position="289"/>
        <end position="300"/>
    </location>
</feature>